<gene>
    <name evidence="9" type="primary">cmk</name>
    <name evidence="11" type="ORF">HB912_02450</name>
</gene>
<dbReference type="InterPro" id="IPR003136">
    <property type="entry name" value="Cytidylate_kin"/>
</dbReference>
<dbReference type="SUPFAM" id="SSF52540">
    <property type="entry name" value="P-loop containing nucleoside triphosphate hydrolases"/>
    <property type="match status" value="1"/>
</dbReference>
<keyword evidence="6 9" id="KW-0067">ATP-binding</keyword>
<evidence type="ECO:0000256" key="6">
    <source>
        <dbReference type="ARBA" id="ARBA00022840"/>
    </source>
</evidence>
<dbReference type="HAMAP" id="MF_00238">
    <property type="entry name" value="Cytidyl_kinase_type1"/>
    <property type="match status" value="1"/>
</dbReference>
<dbReference type="InterPro" id="IPR027417">
    <property type="entry name" value="P-loop_NTPase"/>
</dbReference>
<evidence type="ECO:0000256" key="7">
    <source>
        <dbReference type="ARBA" id="ARBA00047615"/>
    </source>
</evidence>
<name>A0A841ZML1_9LIST</name>
<dbReference type="AlphaFoldDB" id="A0A841ZML1"/>
<dbReference type="FunFam" id="3.40.50.300:FF:000484">
    <property type="entry name" value="Cytidylate kinase"/>
    <property type="match status" value="1"/>
</dbReference>
<evidence type="ECO:0000313" key="12">
    <source>
        <dbReference type="Proteomes" id="UP000559885"/>
    </source>
</evidence>
<evidence type="ECO:0000256" key="1">
    <source>
        <dbReference type="ARBA" id="ARBA00009427"/>
    </source>
</evidence>
<evidence type="ECO:0000256" key="3">
    <source>
        <dbReference type="ARBA" id="ARBA00022679"/>
    </source>
</evidence>
<dbReference type="CDD" id="cd02020">
    <property type="entry name" value="CMPK"/>
    <property type="match status" value="1"/>
</dbReference>
<comment type="catalytic activity">
    <reaction evidence="7 9">
        <text>dCMP + ATP = dCDP + ADP</text>
        <dbReference type="Rhea" id="RHEA:25094"/>
        <dbReference type="ChEBI" id="CHEBI:30616"/>
        <dbReference type="ChEBI" id="CHEBI:57566"/>
        <dbReference type="ChEBI" id="CHEBI:58593"/>
        <dbReference type="ChEBI" id="CHEBI:456216"/>
        <dbReference type="EC" id="2.7.4.25"/>
    </reaction>
</comment>
<keyword evidence="4 9" id="KW-0547">Nucleotide-binding</keyword>
<evidence type="ECO:0000256" key="2">
    <source>
        <dbReference type="ARBA" id="ARBA00022490"/>
    </source>
</evidence>
<dbReference type="InterPro" id="IPR011994">
    <property type="entry name" value="Cytidylate_kinase_dom"/>
</dbReference>
<keyword evidence="5 9" id="KW-0418">Kinase</keyword>
<dbReference type="RefSeq" id="WP_185372053.1">
    <property type="nucleotide sequence ID" value="NZ_JAARRM010000001.1"/>
</dbReference>
<proteinExistence type="inferred from homology"/>
<dbReference type="Pfam" id="PF02224">
    <property type="entry name" value="Cytidylate_kin"/>
    <property type="match status" value="1"/>
</dbReference>
<dbReference type="GO" id="GO:0005524">
    <property type="term" value="F:ATP binding"/>
    <property type="evidence" value="ECO:0007669"/>
    <property type="project" value="UniProtKB-UniRule"/>
</dbReference>
<sequence length="229" mass="25444">MTKKICIAIDGPAAAGKSTVAKIVASKLQFIYIDTGAMYRAATYLAFQAGVSYEDEAGIMKLLQKKTIHFEPGDIQQVFIDDENVTNVIRTDEITNHVSVVSAHLLVREALQKKQQAFASAGGVVMDGRDIGTAVLPNAELKIFLLASVKERAERRYKENKAKGYDVDFEQLQKEIEDRDHLDYTRKHSPLKKADDAITVDTTSMSIQEVATKILDLANQTIEQREKGL</sequence>
<comment type="similarity">
    <text evidence="1 9">Belongs to the cytidylate kinase family. Type 1 subfamily.</text>
</comment>
<dbReference type="EC" id="2.7.4.25" evidence="9"/>
<keyword evidence="3 9" id="KW-0808">Transferase</keyword>
<evidence type="ECO:0000256" key="9">
    <source>
        <dbReference type="HAMAP-Rule" id="MF_00238"/>
    </source>
</evidence>
<dbReference type="Gene3D" id="3.40.50.300">
    <property type="entry name" value="P-loop containing nucleotide triphosphate hydrolases"/>
    <property type="match status" value="1"/>
</dbReference>
<dbReference type="GO" id="GO:0015949">
    <property type="term" value="P:nucleobase-containing small molecule interconversion"/>
    <property type="evidence" value="ECO:0007669"/>
    <property type="project" value="TreeGrafter"/>
</dbReference>
<dbReference type="GO" id="GO:0005829">
    <property type="term" value="C:cytosol"/>
    <property type="evidence" value="ECO:0007669"/>
    <property type="project" value="TreeGrafter"/>
</dbReference>
<feature type="binding site" evidence="9">
    <location>
        <begin position="11"/>
        <end position="19"/>
    </location>
    <ligand>
        <name>ATP</name>
        <dbReference type="ChEBI" id="CHEBI:30616"/>
    </ligand>
</feature>
<comment type="subcellular location">
    <subcellularLocation>
        <location evidence="9">Cytoplasm</location>
    </subcellularLocation>
</comment>
<reference evidence="11 12" key="1">
    <citation type="submission" date="2020-03" db="EMBL/GenBank/DDBJ databases">
        <title>Soil Listeria distribution.</title>
        <authorList>
            <person name="Liao J."/>
            <person name="Wiedmann M."/>
        </authorList>
    </citation>
    <scope>NUCLEOTIDE SEQUENCE [LARGE SCALE GENOMIC DNA]</scope>
    <source>
        <strain evidence="11 12">FSL L7-1507</strain>
    </source>
</reference>
<protein>
    <recommendedName>
        <fullName evidence="9">Cytidylate kinase</fullName>
        <shortName evidence="9">CK</shortName>
        <ecNumber evidence="9">2.7.4.25</ecNumber>
    </recommendedName>
    <alternativeName>
        <fullName evidence="9">Cytidine monophosphate kinase</fullName>
        <shortName evidence="9">CMP kinase</shortName>
    </alternativeName>
</protein>
<evidence type="ECO:0000256" key="8">
    <source>
        <dbReference type="ARBA" id="ARBA00048478"/>
    </source>
</evidence>
<evidence type="ECO:0000256" key="4">
    <source>
        <dbReference type="ARBA" id="ARBA00022741"/>
    </source>
</evidence>
<feature type="domain" description="Cytidylate kinase" evidence="10">
    <location>
        <begin position="7"/>
        <end position="219"/>
    </location>
</feature>
<dbReference type="PANTHER" id="PTHR21299:SF2">
    <property type="entry name" value="CYTIDYLATE KINASE"/>
    <property type="match status" value="1"/>
</dbReference>
<evidence type="ECO:0000256" key="5">
    <source>
        <dbReference type="ARBA" id="ARBA00022777"/>
    </source>
</evidence>
<comment type="caution">
    <text evidence="11">The sequence shown here is derived from an EMBL/GenBank/DDBJ whole genome shotgun (WGS) entry which is preliminary data.</text>
</comment>
<comment type="catalytic activity">
    <reaction evidence="8 9">
        <text>CMP + ATP = CDP + ADP</text>
        <dbReference type="Rhea" id="RHEA:11600"/>
        <dbReference type="ChEBI" id="CHEBI:30616"/>
        <dbReference type="ChEBI" id="CHEBI:58069"/>
        <dbReference type="ChEBI" id="CHEBI:60377"/>
        <dbReference type="ChEBI" id="CHEBI:456216"/>
        <dbReference type="EC" id="2.7.4.25"/>
    </reaction>
</comment>
<dbReference type="GO" id="GO:0006220">
    <property type="term" value="P:pyrimidine nucleotide metabolic process"/>
    <property type="evidence" value="ECO:0007669"/>
    <property type="project" value="UniProtKB-UniRule"/>
</dbReference>
<evidence type="ECO:0000313" key="11">
    <source>
        <dbReference type="EMBL" id="MBC1520504.1"/>
    </source>
</evidence>
<dbReference type="PANTHER" id="PTHR21299">
    <property type="entry name" value="CYTIDYLATE KINASE/PANTOATE-BETA-ALANINE LIGASE"/>
    <property type="match status" value="1"/>
</dbReference>
<dbReference type="GO" id="GO:0036431">
    <property type="term" value="F:dCMP kinase activity"/>
    <property type="evidence" value="ECO:0007669"/>
    <property type="project" value="InterPro"/>
</dbReference>
<keyword evidence="2 9" id="KW-0963">Cytoplasm</keyword>
<dbReference type="Proteomes" id="UP000559885">
    <property type="component" value="Unassembled WGS sequence"/>
</dbReference>
<organism evidence="11 12">
    <name type="scientific">Listeria aquatica</name>
    <dbReference type="NCBI Taxonomy" id="1494960"/>
    <lineage>
        <taxon>Bacteria</taxon>
        <taxon>Bacillati</taxon>
        <taxon>Bacillota</taxon>
        <taxon>Bacilli</taxon>
        <taxon>Bacillales</taxon>
        <taxon>Listeriaceae</taxon>
        <taxon>Listeria</taxon>
    </lineage>
</organism>
<dbReference type="EMBL" id="JAARRM010000001">
    <property type="protein sequence ID" value="MBC1520504.1"/>
    <property type="molecule type" value="Genomic_DNA"/>
</dbReference>
<evidence type="ECO:0000259" key="10">
    <source>
        <dbReference type="Pfam" id="PF02224"/>
    </source>
</evidence>
<dbReference type="NCBIfam" id="TIGR00017">
    <property type="entry name" value="cmk"/>
    <property type="match status" value="1"/>
</dbReference>
<accession>A0A841ZML1</accession>